<gene>
    <name evidence="1" type="ORF">ACFPIE_16565</name>
</gene>
<organism evidence="1 2">
    <name type="scientific">Brevundimonas staleyi</name>
    <dbReference type="NCBI Taxonomy" id="74326"/>
    <lineage>
        <taxon>Bacteria</taxon>
        <taxon>Pseudomonadati</taxon>
        <taxon>Pseudomonadota</taxon>
        <taxon>Alphaproteobacteria</taxon>
        <taxon>Caulobacterales</taxon>
        <taxon>Caulobacteraceae</taxon>
        <taxon>Brevundimonas</taxon>
    </lineage>
</organism>
<proteinExistence type="predicted"/>
<dbReference type="EMBL" id="JBHSLF010000050">
    <property type="protein sequence ID" value="MFC5345530.1"/>
    <property type="molecule type" value="Genomic_DNA"/>
</dbReference>
<evidence type="ECO:0000313" key="2">
    <source>
        <dbReference type="Proteomes" id="UP001596152"/>
    </source>
</evidence>
<name>A0ABW0FUV1_9CAUL</name>
<dbReference type="Proteomes" id="UP001596152">
    <property type="component" value="Unassembled WGS sequence"/>
</dbReference>
<sequence>MTQKGTRTPLVRLGAARRLTQADQPLGQFEQIPTSRYEVAGWQSA</sequence>
<dbReference type="RefSeq" id="WP_374036519.1">
    <property type="nucleotide sequence ID" value="NZ_CP169082.1"/>
</dbReference>
<accession>A0ABW0FUV1</accession>
<protein>
    <submittedName>
        <fullName evidence="1">Uncharacterized protein</fullName>
    </submittedName>
</protein>
<keyword evidence="2" id="KW-1185">Reference proteome</keyword>
<evidence type="ECO:0000313" key="1">
    <source>
        <dbReference type="EMBL" id="MFC5345530.1"/>
    </source>
</evidence>
<comment type="caution">
    <text evidence="1">The sequence shown here is derived from an EMBL/GenBank/DDBJ whole genome shotgun (WGS) entry which is preliminary data.</text>
</comment>
<reference evidence="2" key="1">
    <citation type="journal article" date="2019" name="Int. J. Syst. Evol. Microbiol.">
        <title>The Global Catalogue of Microorganisms (GCM) 10K type strain sequencing project: providing services to taxonomists for standard genome sequencing and annotation.</title>
        <authorList>
            <consortium name="The Broad Institute Genomics Platform"/>
            <consortium name="The Broad Institute Genome Sequencing Center for Infectious Disease"/>
            <person name="Wu L."/>
            <person name="Ma J."/>
        </authorList>
    </citation>
    <scope>NUCLEOTIDE SEQUENCE [LARGE SCALE GENOMIC DNA]</scope>
    <source>
        <strain evidence="2">JCM 12125</strain>
    </source>
</reference>